<feature type="signal peptide" evidence="15">
    <location>
        <begin position="1"/>
        <end position="26"/>
    </location>
</feature>
<dbReference type="PROSITE" id="PS50268">
    <property type="entry name" value="CADHERIN_2"/>
    <property type="match status" value="2"/>
</dbReference>
<evidence type="ECO:0000256" key="14">
    <source>
        <dbReference type="SAM" id="MobiDB-lite"/>
    </source>
</evidence>
<feature type="region of interest" description="Disordered" evidence="14">
    <location>
        <begin position="224"/>
        <end position="244"/>
    </location>
</feature>
<dbReference type="GO" id="GO:0030057">
    <property type="term" value="C:desmosome"/>
    <property type="evidence" value="ECO:0007669"/>
    <property type="project" value="UniProtKB-SubCell"/>
</dbReference>
<accession>A0A834FC31</accession>
<dbReference type="Proteomes" id="UP000646548">
    <property type="component" value="Unassembled WGS sequence"/>
</dbReference>
<organism evidence="17 18">
    <name type="scientific">Oryzias melastigma</name>
    <name type="common">Marine medaka</name>
    <dbReference type="NCBI Taxonomy" id="30732"/>
    <lineage>
        <taxon>Eukaryota</taxon>
        <taxon>Metazoa</taxon>
        <taxon>Chordata</taxon>
        <taxon>Craniata</taxon>
        <taxon>Vertebrata</taxon>
        <taxon>Euteleostomi</taxon>
        <taxon>Actinopterygii</taxon>
        <taxon>Neopterygii</taxon>
        <taxon>Teleostei</taxon>
        <taxon>Neoteleostei</taxon>
        <taxon>Acanthomorphata</taxon>
        <taxon>Ovalentaria</taxon>
        <taxon>Atherinomorphae</taxon>
        <taxon>Beloniformes</taxon>
        <taxon>Adrianichthyidae</taxon>
        <taxon>Oryziinae</taxon>
        <taxon>Oryzias</taxon>
    </lineage>
</organism>
<protein>
    <submittedName>
        <fullName evidence="17">Desmoglein-1-gamma</fullName>
    </submittedName>
</protein>
<dbReference type="Gene3D" id="2.60.40.60">
    <property type="entry name" value="Cadherins"/>
    <property type="match status" value="2"/>
</dbReference>
<dbReference type="InterPro" id="IPR002126">
    <property type="entry name" value="Cadherin-like_dom"/>
</dbReference>
<dbReference type="FunFam" id="2.60.40.60:FF:000011">
    <property type="entry name" value="Cadherin 1"/>
    <property type="match status" value="1"/>
</dbReference>
<dbReference type="CDD" id="cd11304">
    <property type="entry name" value="Cadherin_repeat"/>
    <property type="match status" value="2"/>
</dbReference>
<dbReference type="PRINTS" id="PR00205">
    <property type="entry name" value="CADHERIN"/>
</dbReference>
<dbReference type="SUPFAM" id="SSF49313">
    <property type="entry name" value="Cadherin-like"/>
    <property type="match status" value="2"/>
</dbReference>
<keyword evidence="10" id="KW-1133">Transmembrane helix</keyword>
<dbReference type="InterPro" id="IPR050971">
    <property type="entry name" value="Cadherin-domain_protein"/>
</dbReference>
<evidence type="ECO:0000256" key="13">
    <source>
        <dbReference type="PROSITE-ProRule" id="PRU00043"/>
    </source>
</evidence>
<keyword evidence="12" id="KW-0325">Glycoprotein</keyword>
<dbReference type="GO" id="GO:0007156">
    <property type="term" value="P:homophilic cell adhesion via plasma membrane adhesion molecules"/>
    <property type="evidence" value="ECO:0007669"/>
    <property type="project" value="InterPro"/>
</dbReference>
<dbReference type="GO" id="GO:0005886">
    <property type="term" value="C:plasma membrane"/>
    <property type="evidence" value="ECO:0007669"/>
    <property type="project" value="UniProtKB-SubCell"/>
</dbReference>
<evidence type="ECO:0000256" key="10">
    <source>
        <dbReference type="ARBA" id="ARBA00022989"/>
    </source>
</evidence>
<gene>
    <name evidence="17" type="ORF">FQA47_023273</name>
</gene>
<evidence type="ECO:0000256" key="2">
    <source>
        <dbReference type="ARBA" id="ARBA00004568"/>
    </source>
</evidence>
<evidence type="ECO:0000259" key="16">
    <source>
        <dbReference type="PROSITE" id="PS50268"/>
    </source>
</evidence>
<evidence type="ECO:0000256" key="3">
    <source>
        <dbReference type="ARBA" id="ARBA00022475"/>
    </source>
</evidence>
<feature type="compositionally biased region" description="Basic residues" evidence="14">
    <location>
        <begin position="233"/>
        <end position="244"/>
    </location>
</feature>
<dbReference type="GO" id="GO:0009653">
    <property type="term" value="P:anatomical structure morphogenesis"/>
    <property type="evidence" value="ECO:0007669"/>
    <property type="project" value="UniProtKB-ARBA"/>
</dbReference>
<dbReference type="EMBL" id="WKFB01000273">
    <property type="protein sequence ID" value="KAF6728699.1"/>
    <property type="molecule type" value="Genomic_DNA"/>
</dbReference>
<keyword evidence="15" id="KW-0732">Signal</keyword>
<keyword evidence="9" id="KW-0965">Cell junction</keyword>
<dbReference type="PROSITE" id="PS00232">
    <property type="entry name" value="CADHERIN_1"/>
    <property type="match status" value="1"/>
</dbReference>
<dbReference type="InterPro" id="IPR020894">
    <property type="entry name" value="Cadherin_CS"/>
</dbReference>
<evidence type="ECO:0000256" key="15">
    <source>
        <dbReference type="SAM" id="SignalP"/>
    </source>
</evidence>
<keyword evidence="4" id="KW-0812">Transmembrane</keyword>
<keyword evidence="7 13" id="KW-0106">Calcium</keyword>
<keyword evidence="3" id="KW-1003">Cell membrane</keyword>
<evidence type="ECO:0000256" key="5">
    <source>
        <dbReference type="ARBA" id="ARBA00022723"/>
    </source>
</evidence>
<feature type="chain" id="PRO_5032991119" evidence="15">
    <location>
        <begin position="27"/>
        <end position="244"/>
    </location>
</feature>
<name>A0A834FC31_ORYME</name>
<feature type="domain" description="Cadherin" evidence="16">
    <location>
        <begin position="61"/>
        <end position="142"/>
    </location>
</feature>
<evidence type="ECO:0000256" key="11">
    <source>
        <dbReference type="ARBA" id="ARBA00023136"/>
    </source>
</evidence>
<dbReference type="FunFam" id="2.60.40.60:FF:000068">
    <property type="entry name" value="Desmoglein 1"/>
    <property type="match status" value="1"/>
</dbReference>
<dbReference type="Pfam" id="PF00028">
    <property type="entry name" value="Cadherin"/>
    <property type="match status" value="2"/>
</dbReference>
<sequence length="244" mass="27565">MARLFQSVLVVLVLVQVVIVVRQTSGKNLVRKKREWTLPRKPLKENKDYTRELSIAKICFDFQQDQKVEYYLEGHGASQKPFNVFVVNHETGVVRVTKILDREEVDTYVIKVIAKYANGLDAARPVELRIKVEDENDNDPVFPVMSPVDVYELSPTGTFVTQVNATDADEPGNKNSELAYSLISQNPPHDMFSIDKGGMISVKNPNLDRETCAQYNLTVQVKDLNGEDGGRTGNRHRHHQCLGP</sequence>
<evidence type="ECO:0000256" key="12">
    <source>
        <dbReference type="ARBA" id="ARBA00023180"/>
    </source>
</evidence>
<dbReference type="PANTHER" id="PTHR24025:SF29">
    <property type="entry name" value="DESMOGLEIN-2-LIKE-RELATED"/>
    <property type="match status" value="1"/>
</dbReference>
<evidence type="ECO:0000313" key="18">
    <source>
        <dbReference type="Proteomes" id="UP000646548"/>
    </source>
</evidence>
<proteinExistence type="predicted"/>
<evidence type="ECO:0000256" key="8">
    <source>
        <dbReference type="ARBA" id="ARBA00022889"/>
    </source>
</evidence>
<evidence type="ECO:0000256" key="9">
    <source>
        <dbReference type="ARBA" id="ARBA00022949"/>
    </source>
</evidence>
<evidence type="ECO:0000256" key="4">
    <source>
        <dbReference type="ARBA" id="ARBA00022692"/>
    </source>
</evidence>
<dbReference type="PANTHER" id="PTHR24025">
    <property type="entry name" value="DESMOGLEIN FAMILY MEMBER"/>
    <property type="match status" value="1"/>
</dbReference>
<evidence type="ECO:0000256" key="6">
    <source>
        <dbReference type="ARBA" id="ARBA00022737"/>
    </source>
</evidence>
<keyword evidence="8" id="KW-0130">Cell adhesion</keyword>
<comment type="subcellular location">
    <subcellularLocation>
        <location evidence="2">Cell junction</location>
        <location evidence="2">Desmosome</location>
    </subcellularLocation>
    <subcellularLocation>
        <location evidence="1">Cell membrane</location>
    </subcellularLocation>
</comment>
<evidence type="ECO:0000256" key="7">
    <source>
        <dbReference type="ARBA" id="ARBA00022837"/>
    </source>
</evidence>
<evidence type="ECO:0000256" key="1">
    <source>
        <dbReference type="ARBA" id="ARBA00004236"/>
    </source>
</evidence>
<keyword evidence="11" id="KW-0472">Membrane</keyword>
<evidence type="ECO:0000313" key="17">
    <source>
        <dbReference type="EMBL" id="KAF6728699.1"/>
    </source>
</evidence>
<dbReference type="SMART" id="SM00112">
    <property type="entry name" value="CA"/>
    <property type="match status" value="2"/>
</dbReference>
<comment type="caution">
    <text evidence="17">The sequence shown here is derived from an EMBL/GenBank/DDBJ whole genome shotgun (WGS) entry which is preliminary data.</text>
</comment>
<keyword evidence="6" id="KW-0677">Repeat</keyword>
<dbReference type="AlphaFoldDB" id="A0A834FC31"/>
<keyword evidence="5" id="KW-0479">Metal-binding</keyword>
<reference evidence="17" key="1">
    <citation type="journal article" name="BMC Genomics">
        <title>Long-read sequencing and de novo genome assembly of marine medaka (Oryzias melastigma).</title>
        <authorList>
            <person name="Liang P."/>
            <person name="Saqib H.S.A."/>
            <person name="Ni X."/>
            <person name="Shen Y."/>
        </authorList>
    </citation>
    <scope>NUCLEOTIDE SEQUENCE</scope>
    <source>
        <strain evidence="17">Bigg-433</strain>
    </source>
</reference>
<dbReference type="InterPro" id="IPR015919">
    <property type="entry name" value="Cadherin-like_sf"/>
</dbReference>
<feature type="domain" description="Cadherin" evidence="16">
    <location>
        <begin position="142"/>
        <end position="223"/>
    </location>
</feature>
<dbReference type="GO" id="GO:0005509">
    <property type="term" value="F:calcium ion binding"/>
    <property type="evidence" value="ECO:0007669"/>
    <property type="project" value="UniProtKB-UniRule"/>
</dbReference>